<name>A0ABV2ADY3_9EUKA</name>
<organism evidence="1 2">
    <name type="scientific">Bonamia ostreae</name>
    <dbReference type="NCBI Taxonomy" id="126728"/>
    <lineage>
        <taxon>Eukaryota</taxon>
        <taxon>Sar</taxon>
        <taxon>Rhizaria</taxon>
        <taxon>Endomyxa</taxon>
        <taxon>Ascetosporea</taxon>
        <taxon>Haplosporida</taxon>
        <taxon>Bonamia</taxon>
    </lineage>
</organism>
<evidence type="ECO:0000313" key="2">
    <source>
        <dbReference type="Proteomes" id="UP001439008"/>
    </source>
</evidence>
<evidence type="ECO:0000313" key="1">
    <source>
        <dbReference type="EMBL" id="MES1917968.1"/>
    </source>
</evidence>
<dbReference type="EMBL" id="JBDODL010000001">
    <property type="protein sequence ID" value="MES1917968.1"/>
    <property type="molecule type" value="Genomic_DNA"/>
</dbReference>
<dbReference type="Proteomes" id="UP001439008">
    <property type="component" value="Unassembled WGS sequence"/>
</dbReference>
<comment type="caution">
    <text evidence="1">The sequence shown here is derived from an EMBL/GenBank/DDBJ whole genome shotgun (WGS) entry which is preliminary data.</text>
</comment>
<reference evidence="1 2" key="1">
    <citation type="journal article" date="2024" name="BMC Biol.">
        <title>Comparative genomics of Ascetosporea gives new insight into the evolutionary basis for animal parasitism in Rhizaria.</title>
        <authorList>
            <person name="Hiltunen Thoren M."/>
            <person name="Onut-Brannstrom I."/>
            <person name="Alfjorden A."/>
            <person name="Peckova H."/>
            <person name="Swords F."/>
            <person name="Hooper C."/>
            <person name="Holzer A.S."/>
            <person name="Bass D."/>
            <person name="Burki F."/>
        </authorList>
    </citation>
    <scope>NUCLEOTIDE SEQUENCE [LARGE SCALE GENOMIC DNA]</scope>
    <source>
        <strain evidence="1">20-A016</strain>
    </source>
</reference>
<sequence>MDDINAEIEQHLKSKEDTGKIVVQQPLHPLELAILYSNRSKNKQTKTTLFETYNNNISQFGYEEKMSKKVKTDENPNFDKRDEKFRACTRIHFEGIFKEGQENEHCWLALLGADSLRTKENLLWKCKWCDAFIGYAKTKSKNTETEFPETSAQKTTKKNGFKRRLAEANELQGYVFKTCSNENTYYSASIEKEQEGQKSFCASKLEDLTEKDKKNFLRKFFPSVALEIKETEGEIDLVRAVQNAHNSVNNNL</sequence>
<gene>
    <name evidence="1" type="ORF">MHBO_000006</name>
</gene>
<accession>A0ABV2ADY3</accession>
<proteinExistence type="predicted"/>
<protein>
    <submittedName>
        <fullName evidence="1">Uncharacterized protein</fullName>
    </submittedName>
</protein>
<keyword evidence="2" id="KW-1185">Reference proteome</keyword>